<feature type="transmembrane region" description="Helical" evidence="5">
    <location>
        <begin position="15"/>
        <end position="39"/>
    </location>
</feature>
<keyword evidence="5" id="KW-0812">Transmembrane</keyword>
<protein>
    <recommendedName>
        <fullName evidence="2">N-acetylglucosaminylphosphatidylinositol deacetylase</fullName>
        <ecNumber evidence="2">3.5.1.89</ecNumber>
    </recommendedName>
</protein>
<dbReference type="Pfam" id="PF02585">
    <property type="entry name" value="PIG-L"/>
    <property type="match status" value="1"/>
</dbReference>
<evidence type="ECO:0000313" key="6">
    <source>
        <dbReference type="EMBL" id="CAF4540253.1"/>
    </source>
</evidence>
<dbReference type="Pfam" id="PF04488">
    <property type="entry name" value="Gly_transf_sug"/>
    <property type="match status" value="1"/>
</dbReference>
<dbReference type="InterPro" id="IPR029044">
    <property type="entry name" value="Nucleotide-diphossugar_trans"/>
</dbReference>
<accession>A0A820XZ44</accession>
<evidence type="ECO:0000256" key="3">
    <source>
        <dbReference type="ARBA" id="ARBA00022679"/>
    </source>
</evidence>
<evidence type="ECO:0000256" key="2">
    <source>
        <dbReference type="ARBA" id="ARBA00012176"/>
    </source>
</evidence>
<feature type="transmembrane region" description="Helical" evidence="5">
    <location>
        <begin position="184"/>
        <end position="203"/>
    </location>
</feature>
<comment type="similarity">
    <text evidence="1">Belongs to the PIGL family.</text>
</comment>
<dbReference type="EMBL" id="CAJOBS010000271">
    <property type="protein sequence ID" value="CAF4540253.1"/>
    <property type="molecule type" value="Genomic_DNA"/>
</dbReference>
<proteinExistence type="inferred from homology"/>
<feature type="compositionally biased region" description="Low complexity" evidence="4">
    <location>
        <begin position="732"/>
        <end position="745"/>
    </location>
</feature>
<feature type="region of interest" description="Disordered" evidence="4">
    <location>
        <begin position="731"/>
        <end position="751"/>
    </location>
</feature>
<dbReference type="GO" id="GO:0051999">
    <property type="term" value="P:mannosyl-inositol phosphorylceramide biosynthetic process"/>
    <property type="evidence" value="ECO:0007669"/>
    <property type="project" value="TreeGrafter"/>
</dbReference>
<dbReference type="PANTHER" id="PTHR32385:SF15">
    <property type="entry name" value="INOSITOL PHOSPHOCERAMIDE MANNOSYLTRANSFERASE 1"/>
    <property type="match status" value="1"/>
</dbReference>
<dbReference type="InterPro" id="IPR024078">
    <property type="entry name" value="LmbE-like_dom_sf"/>
</dbReference>
<dbReference type="InterPro" id="IPR051706">
    <property type="entry name" value="Glycosyltransferase_domain"/>
</dbReference>
<dbReference type="Gene3D" id="3.40.50.10320">
    <property type="entry name" value="LmbE-like"/>
    <property type="match status" value="1"/>
</dbReference>
<feature type="compositionally biased region" description="Polar residues" evidence="4">
    <location>
        <begin position="877"/>
        <end position="893"/>
    </location>
</feature>
<dbReference type="EC" id="3.5.1.89" evidence="2"/>
<keyword evidence="5" id="KW-1133">Transmembrane helix</keyword>
<evidence type="ECO:0000313" key="7">
    <source>
        <dbReference type="Proteomes" id="UP000663838"/>
    </source>
</evidence>
<dbReference type="AlphaFoldDB" id="A0A820XZ44"/>
<keyword evidence="3" id="KW-0808">Transferase</keyword>
<dbReference type="GO" id="GO:0000225">
    <property type="term" value="F:N-acetylglucosaminylphosphatidylinositol deacetylase activity"/>
    <property type="evidence" value="ECO:0007669"/>
    <property type="project" value="UniProtKB-EC"/>
</dbReference>
<gene>
    <name evidence="6" type="ORF">TOA249_LOCUS6430</name>
</gene>
<dbReference type="Proteomes" id="UP000663838">
    <property type="component" value="Unassembled WGS sequence"/>
</dbReference>
<feature type="region of interest" description="Disordered" evidence="4">
    <location>
        <begin position="655"/>
        <end position="697"/>
    </location>
</feature>
<reference evidence="6" key="1">
    <citation type="submission" date="2021-02" db="EMBL/GenBank/DDBJ databases">
        <authorList>
            <person name="Nowell W R."/>
        </authorList>
    </citation>
    <scope>NUCLEOTIDE SEQUENCE</scope>
</reference>
<sequence length="908" mass="105192">MTLTTLARSGHIYSLWWIIIGLIIIFILRYNILTVFYIFRTYLSWYQFSAGVINSKDDFDTTMSSYPINQTSAMPNYQSVVPAILHHIVVGNIDLNKHPTWTVARAACLKLHPNYEHKFWNDSLAEKFILEEYPWFFEAWKNYKYPIQRADSLRYLILYRYGGIFLDMDLHCRRSLGPLRRFEFVSPVAYPVGLSNGFLMVSARHPFMKLLVDQLPLFNHNFVLPYATVMFSTGCMYISAQYLLYEDRNRLKLLDYKQHRLSGRISTPLFHHHGSSSWHSNDACIHFIDMCDFDVYSMESKKKKTKTERGNFAMPERCYYMMNILREQFKKRFRHNKNRSFDIPLDETGETLLPDNHIQVSSHRRSISKCLIRLRHWISTHICLLIMIVFIWIPILLYLILLILSKSQAFIPKEFQQNHHRLLLIVAHPDDEALFFSPTIRSLQKQSHINLSLLVFSRGNYTGLGPIRAKELNGSCQVFNFPQDRCISLDLPDIQDNPKIWWLEERLISVIDQFINKWSIDLLVSFDGTGVSGHINHRAVGSAVRVLTISKINSKIKMFYELKSVSVLRKYSSLLDVYIVFITFTPYLMHLLFSHLIPISSPNVSSILLINTPEDYMVSRAAFASHNSQFSWDRFFFLGKLSVCEQQQKLLTSKAKKKKAPATTFDDEDESEDEMEDFSTDRNLSNSKDENSSESNDDCLHIDEEEEISNDGCSNGKQVDLMNVAEVRDKNSTANTHTTSSNAESVQDKAHPTDPGVIRYFTRMVGIFSCNGDDDESKGDKLVRICNDLNMEERQLIRLQKENGTKTARAIARAYYPAAVRNEIKPEEIDDNFRNAIHDYVQLIHGLEGLTQGKINESINNVFHSAKSQNKKDRQRQSVQSTTSNLPTTGNRKYTNDKNKENICYSNH</sequence>
<dbReference type="GO" id="GO:0000030">
    <property type="term" value="F:mannosyltransferase activity"/>
    <property type="evidence" value="ECO:0007669"/>
    <property type="project" value="TreeGrafter"/>
</dbReference>
<dbReference type="PANTHER" id="PTHR32385">
    <property type="entry name" value="MANNOSYL PHOSPHORYLINOSITOL CERAMIDE SYNTHASE"/>
    <property type="match status" value="1"/>
</dbReference>
<evidence type="ECO:0000256" key="1">
    <source>
        <dbReference type="ARBA" id="ARBA00006066"/>
    </source>
</evidence>
<feature type="compositionally biased region" description="Acidic residues" evidence="4">
    <location>
        <begin position="665"/>
        <end position="678"/>
    </location>
</feature>
<dbReference type="InterPro" id="IPR007577">
    <property type="entry name" value="GlycoTrfase_DXD_sugar-bd_CS"/>
</dbReference>
<organism evidence="6 7">
    <name type="scientific">Rotaria socialis</name>
    <dbReference type="NCBI Taxonomy" id="392032"/>
    <lineage>
        <taxon>Eukaryota</taxon>
        <taxon>Metazoa</taxon>
        <taxon>Spiralia</taxon>
        <taxon>Gnathifera</taxon>
        <taxon>Rotifera</taxon>
        <taxon>Eurotatoria</taxon>
        <taxon>Bdelloidea</taxon>
        <taxon>Philodinida</taxon>
        <taxon>Philodinidae</taxon>
        <taxon>Rotaria</taxon>
    </lineage>
</organism>
<comment type="caution">
    <text evidence="6">The sequence shown here is derived from an EMBL/GenBank/DDBJ whole genome shotgun (WGS) entry which is preliminary data.</text>
</comment>
<feature type="transmembrane region" description="Helical" evidence="5">
    <location>
        <begin position="223"/>
        <end position="245"/>
    </location>
</feature>
<dbReference type="SUPFAM" id="SSF53448">
    <property type="entry name" value="Nucleotide-diphospho-sugar transferases"/>
    <property type="match status" value="1"/>
</dbReference>
<dbReference type="InterPro" id="IPR003737">
    <property type="entry name" value="GlcNAc_PI_deacetylase-related"/>
</dbReference>
<evidence type="ECO:0000256" key="5">
    <source>
        <dbReference type="SAM" id="Phobius"/>
    </source>
</evidence>
<name>A0A820XZ44_9BILA</name>
<evidence type="ECO:0000256" key="4">
    <source>
        <dbReference type="SAM" id="MobiDB-lite"/>
    </source>
</evidence>
<keyword evidence="5" id="KW-0472">Membrane</keyword>
<dbReference type="SUPFAM" id="SSF102588">
    <property type="entry name" value="LmbE-like"/>
    <property type="match status" value="1"/>
</dbReference>
<feature type="transmembrane region" description="Helical" evidence="5">
    <location>
        <begin position="382"/>
        <end position="404"/>
    </location>
</feature>
<dbReference type="GO" id="GO:0016020">
    <property type="term" value="C:membrane"/>
    <property type="evidence" value="ECO:0007669"/>
    <property type="project" value="GOC"/>
</dbReference>
<feature type="region of interest" description="Disordered" evidence="4">
    <location>
        <begin position="866"/>
        <end position="908"/>
    </location>
</feature>
<dbReference type="Gene3D" id="3.90.550.20">
    <property type="match status" value="1"/>
</dbReference>